<organism evidence="2 3">
    <name type="scientific">Roseibacillus persicicus</name>
    <dbReference type="NCBI Taxonomy" id="454148"/>
    <lineage>
        <taxon>Bacteria</taxon>
        <taxon>Pseudomonadati</taxon>
        <taxon>Verrucomicrobiota</taxon>
        <taxon>Verrucomicrobiia</taxon>
        <taxon>Verrucomicrobiales</taxon>
        <taxon>Verrucomicrobiaceae</taxon>
        <taxon>Roseibacillus</taxon>
    </lineage>
</organism>
<comment type="caution">
    <text evidence="2">The sequence shown here is derived from an EMBL/GenBank/DDBJ whole genome shotgun (WGS) entry which is preliminary data.</text>
</comment>
<protein>
    <submittedName>
        <fullName evidence="2">Uncharacterized protein</fullName>
    </submittedName>
</protein>
<reference evidence="2" key="1">
    <citation type="journal article" date="2014" name="Int. J. Syst. Evol. Microbiol.">
        <title>Complete genome sequence of Corynebacterium casei LMG S-19264T (=DSM 44701T), isolated from a smear-ripened cheese.</title>
        <authorList>
            <consortium name="US DOE Joint Genome Institute (JGI-PGF)"/>
            <person name="Walter F."/>
            <person name="Albersmeier A."/>
            <person name="Kalinowski J."/>
            <person name="Ruckert C."/>
        </authorList>
    </citation>
    <scope>NUCLEOTIDE SEQUENCE</scope>
    <source>
        <strain evidence="2">KCTC 12988</strain>
    </source>
</reference>
<proteinExistence type="predicted"/>
<feature type="region of interest" description="Disordered" evidence="1">
    <location>
        <begin position="17"/>
        <end position="49"/>
    </location>
</feature>
<name>A0A918TUU8_9BACT</name>
<accession>A0A918TUU8</accession>
<evidence type="ECO:0000256" key="1">
    <source>
        <dbReference type="SAM" id="MobiDB-lite"/>
    </source>
</evidence>
<dbReference type="Proteomes" id="UP000644507">
    <property type="component" value="Unassembled WGS sequence"/>
</dbReference>
<sequence length="103" mass="11122">MLAAFWLWNENQSGSRLLEKGSNESGAKNGGGPFDPAEESRLPTKSQRLNGKSQLDAVNLLELSEEEMGFFSIPSELCDVLAEAVGQLGSEYSNLVIETGRSS</sequence>
<evidence type="ECO:0000313" key="3">
    <source>
        <dbReference type="Proteomes" id="UP000644507"/>
    </source>
</evidence>
<reference evidence="2" key="2">
    <citation type="submission" date="2020-09" db="EMBL/GenBank/DDBJ databases">
        <authorList>
            <person name="Sun Q."/>
            <person name="Kim S."/>
        </authorList>
    </citation>
    <scope>NUCLEOTIDE SEQUENCE</scope>
    <source>
        <strain evidence="2">KCTC 12988</strain>
    </source>
</reference>
<dbReference type="AlphaFoldDB" id="A0A918TUU8"/>
<evidence type="ECO:0000313" key="2">
    <source>
        <dbReference type="EMBL" id="GHC62922.1"/>
    </source>
</evidence>
<keyword evidence="3" id="KW-1185">Reference proteome</keyword>
<gene>
    <name evidence="2" type="ORF">GCM10007100_32830</name>
</gene>
<dbReference type="RefSeq" id="WP_377047637.1">
    <property type="nucleotide sequence ID" value="NZ_JBHLZH010000085.1"/>
</dbReference>
<dbReference type="EMBL" id="BMXI01000016">
    <property type="protein sequence ID" value="GHC62922.1"/>
    <property type="molecule type" value="Genomic_DNA"/>
</dbReference>